<evidence type="ECO:0000313" key="4">
    <source>
        <dbReference type="Proteomes" id="UP001215280"/>
    </source>
</evidence>
<organism evidence="3 4">
    <name type="scientific">Mycena maculata</name>
    <dbReference type="NCBI Taxonomy" id="230809"/>
    <lineage>
        <taxon>Eukaryota</taxon>
        <taxon>Fungi</taxon>
        <taxon>Dikarya</taxon>
        <taxon>Basidiomycota</taxon>
        <taxon>Agaricomycotina</taxon>
        <taxon>Agaricomycetes</taxon>
        <taxon>Agaricomycetidae</taxon>
        <taxon>Agaricales</taxon>
        <taxon>Marasmiineae</taxon>
        <taxon>Mycenaceae</taxon>
        <taxon>Mycena</taxon>
    </lineage>
</organism>
<dbReference type="Proteomes" id="UP001215280">
    <property type="component" value="Unassembled WGS sequence"/>
</dbReference>
<comment type="caution">
    <text evidence="3">The sequence shown here is derived from an EMBL/GenBank/DDBJ whole genome shotgun (WGS) entry which is preliminary data.</text>
</comment>
<feature type="compositionally biased region" description="Low complexity" evidence="1">
    <location>
        <begin position="75"/>
        <end position="113"/>
    </location>
</feature>
<feature type="signal peptide" evidence="2">
    <location>
        <begin position="1"/>
        <end position="21"/>
    </location>
</feature>
<reference evidence="3" key="1">
    <citation type="submission" date="2023-03" db="EMBL/GenBank/DDBJ databases">
        <title>Massive genome expansion in bonnet fungi (Mycena s.s.) driven by repeated elements and novel gene families across ecological guilds.</title>
        <authorList>
            <consortium name="Lawrence Berkeley National Laboratory"/>
            <person name="Harder C.B."/>
            <person name="Miyauchi S."/>
            <person name="Viragh M."/>
            <person name="Kuo A."/>
            <person name="Thoen E."/>
            <person name="Andreopoulos B."/>
            <person name="Lu D."/>
            <person name="Skrede I."/>
            <person name="Drula E."/>
            <person name="Henrissat B."/>
            <person name="Morin E."/>
            <person name="Kohler A."/>
            <person name="Barry K."/>
            <person name="LaButti K."/>
            <person name="Morin E."/>
            <person name="Salamov A."/>
            <person name="Lipzen A."/>
            <person name="Mereny Z."/>
            <person name="Hegedus B."/>
            <person name="Baldrian P."/>
            <person name="Stursova M."/>
            <person name="Weitz H."/>
            <person name="Taylor A."/>
            <person name="Grigoriev I.V."/>
            <person name="Nagy L.G."/>
            <person name="Martin F."/>
            <person name="Kauserud H."/>
        </authorList>
    </citation>
    <scope>NUCLEOTIDE SEQUENCE</scope>
    <source>
        <strain evidence="3">CBHHK188m</strain>
    </source>
</reference>
<dbReference type="EMBL" id="JARJLG010000023">
    <property type="protein sequence ID" value="KAJ7770902.1"/>
    <property type="molecule type" value="Genomic_DNA"/>
</dbReference>
<sequence length="142" mass="13263">MKLSQTILAALVLTLTPYTAAQSTSLSIPTLGPPTPSHVVSISDPLSILSTISSVASSPSSAASGSTVVPPPISPSLSGSAVSSPSATAPGSSGSGSTPTTASSPGTASSPSTTFNGNGAAGVAAKGFVVTLGAGIVAAALI</sequence>
<feature type="compositionally biased region" description="Low complexity" evidence="1">
    <location>
        <begin position="57"/>
        <end position="68"/>
    </location>
</feature>
<keyword evidence="2" id="KW-0732">Signal</keyword>
<gene>
    <name evidence="3" type="ORF">DFH07DRAFT_259133</name>
</gene>
<keyword evidence="4" id="KW-1185">Reference proteome</keyword>
<feature type="region of interest" description="Disordered" evidence="1">
    <location>
        <begin position="57"/>
        <end position="113"/>
    </location>
</feature>
<evidence type="ECO:0000256" key="1">
    <source>
        <dbReference type="SAM" id="MobiDB-lite"/>
    </source>
</evidence>
<name>A0AAD7NQY9_9AGAR</name>
<proteinExistence type="predicted"/>
<evidence type="ECO:0000256" key="2">
    <source>
        <dbReference type="SAM" id="SignalP"/>
    </source>
</evidence>
<dbReference type="AlphaFoldDB" id="A0AAD7NQY9"/>
<accession>A0AAD7NQY9</accession>
<feature type="chain" id="PRO_5041905951" evidence="2">
    <location>
        <begin position="22"/>
        <end position="142"/>
    </location>
</feature>
<protein>
    <submittedName>
        <fullName evidence="3">Uncharacterized protein</fullName>
    </submittedName>
</protein>
<evidence type="ECO:0000313" key="3">
    <source>
        <dbReference type="EMBL" id="KAJ7770902.1"/>
    </source>
</evidence>